<evidence type="ECO:0000313" key="1">
    <source>
        <dbReference type="EMBL" id="TGJ77766.1"/>
    </source>
</evidence>
<accession>A0A4Z0YJF1</accession>
<dbReference type="Proteomes" id="UP000297714">
    <property type="component" value="Unassembled WGS sequence"/>
</dbReference>
<organism evidence="1 2">
    <name type="scientific">Caproiciproducens galactitolivorans</name>
    <dbReference type="NCBI Taxonomy" id="642589"/>
    <lineage>
        <taxon>Bacteria</taxon>
        <taxon>Bacillati</taxon>
        <taxon>Bacillota</taxon>
        <taxon>Clostridia</taxon>
        <taxon>Eubacteriales</taxon>
        <taxon>Acutalibacteraceae</taxon>
        <taxon>Caproiciproducens</taxon>
    </lineage>
</organism>
<dbReference type="AlphaFoldDB" id="A0A4Z0YJF1"/>
<protein>
    <submittedName>
        <fullName evidence="1">Uncharacterized protein</fullName>
    </submittedName>
</protein>
<proteinExistence type="predicted"/>
<sequence>MAQYINRLKVPDNGTIRHIVGFGQGDPGYDVLETKSRDNVPCVVFYYLKDGKKCSVSVTKYQGKYYVEYNSYNDVNSLISNQNRESTLRNVSREYLMETVMAYRAYRMLYNEYHGFRDDIADALDSGLECVYLGRLGKDREHLINLLERSGFHIESIDFDLIKTKEGICLASDGQCFNKDEIIP</sequence>
<dbReference type="EMBL" id="SRMQ01000001">
    <property type="protein sequence ID" value="TGJ77766.1"/>
    <property type="molecule type" value="Genomic_DNA"/>
</dbReference>
<comment type="caution">
    <text evidence="1">The sequence shown here is derived from an EMBL/GenBank/DDBJ whole genome shotgun (WGS) entry which is preliminary data.</text>
</comment>
<reference evidence="1 2" key="1">
    <citation type="submission" date="2019-04" db="EMBL/GenBank/DDBJ databases">
        <authorList>
            <person name="Poehlein A."/>
            <person name="Bengelsdorf F.R."/>
            <person name="Duerre P."/>
            <person name="Daniel R."/>
        </authorList>
    </citation>
    <scope>NUCLEOTIDE SEQUENCE [LARGE SCALE GENOMIC DNA]</scope>
    <source>
        <strain evidence="1 2">BS-1</strain>
    </source>
</reference>
<gene>
    <name evidence="1" type="ORF">CAGA_01680</name>
</gene>
<dbReference type="OrthoDB" id="9799747at2"/>
<name>A0A4Z0YJF1_9FIRM</name>
<keyword evidence="2" id="KW-1185">Reference proteome</keyword>
<evidence type="ECO:0000313" key="2">
    <source>
        <dbReference type="Proteomes" id="UP000297714"/>
    </source>
</evidence>
<dbReference type="RefSeq" id="WP_135656736.1">
    <property type="nucleotide sequence ID" value="NZ_JAJUFJ010000004.1"/>
</dbReference>